<dbReference type="Gene3D" id="3.30.160.100">
    <property type="entry name" value="Ribosome hibernation promotion factor-like"/>
    <property type="match status" value="1"/>
</dbReference>
<dbReference type="EMBL" id="LT828648">
    <property type="protein sequence ID" value="SLM47244.1"/>
    <property type="molecule type" value="Genomic_DNA"/>
</dbReference>
<reference evidence="2 3" key="1">
    <citation type="submission" date="2017-03" db="EMBL/GenBank/DDBJ databases">
        <authorList>
            <person name="Afonso C.L."/>
            <person name="Miller P.J."/>
            <person name="Scott M.A."/>
            <person name="Spackman E."/>
            <person name="Goraichik I."/>
            <person name="Dimitrov K.M."/>
            <person name="Suarez D.L."/>
            <person name="Swayne D.E."/>
        </authorList>
    </citation>
    <scope>NUCLEOTIDE SEQUENCE [LARGE SCALE GENOMIC DNA]</scope>
    <source>
        <strain evidence="2">Genome sequencing of Nitrospira japonica strain NJ11</strain>
    </source>
</reference>
<keyword evidence="3" id="KW-1185">Reference proteome</keyword>
<accession>A0A1W1I2M8</accession>
<feature type="compositionally biased region" description="Basic and acidic residues" evidence="1">
    <location>
        <begin position="22"/>
        <end position="38"/>
    </location>
</feature>
<dbReference type="Pfam" id="PF02482">
    <property type="entry name" value="Ribosomal_S30AE"/>
    <property type="match status" value="1"/>
</dbReference>
<gene>
    <name evidence="2" type="ORF">NSJP_1072</name>
</gene>
<evidence type="ECO:0000313" key="3">
    <source>
        <dbReference type="Proteomes" id="UP000192042"/>
    </source>
</evidence>
<dbReference type="InterPro" id="IPR036567">
    <property type="entry name" value="RHF-like"/>
</dbReference>
<evidence type="ECO:0000313" key="2">
    <source>
        <dbReference type="EMBL" id="SLM47244.1"/>
    </source>
</evidence>
<sequence length="156" mass="17204">MRRHHELGSGKPSCRNDPALEAGDRRTDSRSTTGHDDLVHGRVTLTKIPHHKKSTNVAEALVVISLPGRHTISARKDNKTFEEAIRKAFEAVGIELRKFCDKRARKGVRSAPLPPLRGVVCKLFPLEDYGFILQEGGWRSVFPSKCAARAVVSGLG</sequence>
<organism evidence="2 3">
    <name type="scientific">Nitrospira japonica</name>
    <dbReference type="NCBI Taxonomy" id="1325564"/>
    <lineage>
        <taxon>Bacteria</taxon>
        <taxon>Pseudomonadati</taxon>
        <taxon>Nitrospirota</taxon>
        <taxon>Nitrospiria</taxon>
        <taxon>Nitrospirales</taxon>
        <taxon>Nitrospiraceae</taxon>
        <taxon>Nitrospira</taxon>
    </lineage>
</organism>
<dbReference type="AlphaFoldDB" id="A0A1W1I2M8"/>
<dbReference type="SUPFAM" id="SSF69754">
    <property type="entry name" value="Ribosome binding protein Y (YfiA homologue)"/>
    <property type="match status" value="1"/>
</dbReference>
<dbReference type="KEGG" id="nja:NSJP_1072"/>
<name>A0A1W1I2M8_9BACT</name>
<dbReference type="Proteomes" id="UP000192042">
    <property type="component" value="Chromosome I"/>
</dbReference>
<protein>
    <submittedName>
        <fullName evidence="2">Uncharacterized protein</fullName>
    </submittedName>
</protein>
<dbReference type="InterPro" id="IPR003489">
    <property type="entry name" value="RHF/RaiA"/>
</dbReference>
<dbReference type="STRING" id="1325564.NSJP_1072"/>
<feature type="region of interest" description="Disordered" evidence="1">
    <location>
        <begin position="1"/>
        <end position="38"/>
    </location>
</feature>
<proteinExistence type="predicted"/>
<evidence type="ECO:0000256" key="1">
    <source>
        <dbReference type="SAM" id="MobiDB-lite"/>
    </source>
</evidence>